<keyword evidence="2 5" id="KW-0378">Hydrolase</keyword>
<feature type="active site" description="Charge relay system" evidence="4 5">
    <location>
        <position position="218"/>
    </location>
</feature>
<dbReference type="InterPro" id="IPR015500">
    <property type="entry name" value="Peptidase_S8_subtilisin-rel"/>
</dbReference>
<keyword evidence="1 5" id="KW-0645">Protease</keyword>
<dbReference type="CDD" id="cd02120">
    <property type="entry name" value="PA_subtilisin_like"/>
    <property type="match status" value="1"/>
</dbReference>
<keyword evidence="12" id="KW-1185">Reference proteome</keyword>
<dbReference type="SUPFAM" id="SSF52743">
    <property type="entry name" value="Subtilisin-like"/>
    <property type="match status" value="1"/>
</dbReference>
<dbReference type="InterPro" id="IPR036852">
    <property type="entry name" value="Peptidase_S8/S53_dom_sf"/>
</dbReference>
<dbReference type="Gene3D" id="2.60.40.2310">
    <property type="match status" value="1"/>
</dbReference>
<sequence length="1108" mass="113148">MSSTPLLPRRLGALVAGLVLIVSMSPPASADPTPSPSKSWKATPLTGAELVDGDKSATGKLAESDQALLRSTSPAPVSVVVKLDYDSLAAYRGGLKDLPATSPAATGKALDVKSDAAQKYTKHIEKVEQSFLDALAAQLPAAQVGQRLRVVYGGIALRLPANASSRLLALPGVAAVQSDKPEQMLTDSSPAFIGAPTIYGKLGGSSQSGKGVNVGILDSGAWPEHPSFADPGGLPAPGPTRDGTPRVCDFGDNPLTPAADVFTCNNKLIGGAPFLDTYNAVIGGEVYPDSARDSNGHGTHTATTSAGGPVADANPLGISRGPIHGIAPAAQVSVYKVCGVEGCFPSDSAQAVGRAILDGVRVINFSISGGTDPYSDPVELAFLDAYAAGVLVSASAGNDGPGAGTVNHLSPWVTTVAASTQSRTFQSTVTLTGASSSATVKGATITAGVAAPTTLVLASAPPYNNAGCTTPAPPGIFTNKIVICERGPGRVIRGFNVRQGGAAGMLLVNTTPLDVMTDNHWLPTVHLNKPETDTLLAFVAANPGTAKASFTQGTKTTWQGDVMTTFSSRGPGGDFLKPDVTAPGLHILAGTTPTLEDPTGGPSGQYFQAIAGTSMSSPHVAGSAALIFALHPTWTPGQVKSALETTAKTSVVKQDGTTPADPFDFGGGRVDLSKAGDPGLTIDETAANFVAAETDSLNRIDLNLPSVNAPVMPGVITAKRTLTNVTDKTLAYVATGKTVAGASIVVLPPAFTVRPGKSVTVSIVITAPELAEGGQYFGQVNFKQVGGNRDLHLPVAFVRKEGAVPVDQTCAPSTIPRNSGESVCTVTVQNSTLADAEVTAISTLGARLRLNGVTGATQVGSQIATAKQTLAARQPDRPGIAEGSLFGYLPLDAFGVTPVPIGDEQALNLNTPPFVFAGRTWNRLGITSNGYSVIGGTTGGEDIAFQPQNLPGPARPNNVLASYWTDLDGTGAPGIYAATLTDGVDSWVVVEWRVNLFGTSDLKIFQQWIGTNGTEDITYAYPSAPGSPPAGYGLTVGVENDEGTAGGQITGPPTTDLRVTSTPGAPGGSLTYTMRVRGVLAGTDSVTTATSTPQVKGITVEVDKITVQ</sequence>
<name>A0A7W0CRI1_9ACTN</name>
<proteinExistence type="inferred from homology"/>
<comment type="similarity">
    <text evidence="5">Belongs to the peptidase S8 family.</text>
</comment>
<evidence type="ECO:0000259" key="9">
    <source>
        <dbReference type="Pfam" id="PF02225"/>
    </source>
</evidence>
<dbReference type="PANTHER" id="PTHR10795">
    <property type="entry name" value="PROPROTEIN CONVERTASE SUBTILISIN/KEXIN"/>
    <property type="match status" value="1"/>
</dbReference>
<feature type="domain" description="PA" evidence="9">
    <location>
        <begin position="455"/>
        <end position="534"/>
    </location>
</feature>
<protein>
    <submittedName>
        <fullName evidence="11">Subtilisin family serine protease</fullName>
    </submittedName>
</protein>
<dbReference type="CDD" id="cd04852">
    <property type="entry name" value="Peptidases_S8_3"/>
    <property type="match status" value="1"/>
</dbReference>
<dbReference type="InterPro" id="IPR000209">
    <property type="entry name" value="Peptidase_S8/S53_dom"/>
</dbReference>
<dbReference type="InterPro" id="IPR045051">
    <property type="entry name" value="SBT"/>
</dbReference>
<dbReference type="GO" id="GO:0006508">
    <property type="term" value="P:proteolysis"/>
    <property type="evidence" value="ECO:0007669"/>
    <property type="project" value="UniProtKB-KW"/>
</dbReference>
<dbReference type="PROSITE" id="PS00138">
    <property type="entry name" value="SUBTILASE_SER"/>
    <property type="match status" value="1"/>
</dbReference>
<evidence type="ECO:0000256" key="1">
    <source>
        <dbReference type="ARBA" id="ARBA00022670"/>
    </source>
</evidence>
<keyword evidence="7" id="KW-0732">Signal</keyword>
<feature type="chain" id="PRO_5031310511" evidence="7">
    <location>
        <begin position="31"/>
        <end position="1108"/>
    </location>
</feature>
<dbReference type="EMBL" id="JACDUR010000008">
    <property type="protein sequence ID" value="MBA2896016.1"/>
    <property type="molecule type" value="Genomic_DNA"/>
</dbReference>
<dbReference type="GO" id="GO:0004252">
    <property type="term" value="F:serine-type endopeptidase activity"/>
    <property type="evidence" value="ECO:0007669"/>
    <property type="project" value="UniProtKB-UniRule"/>
</dbReference>
<dbReference type="Gene3D" id="3.40.50.200">
    <property type="entry name" value="Peptidase S8/S53 domain"/>
    <property type="match status" value="1"/>
</dbReference>
<comment type="caution">
    <text evidence="11">The sequence shown here is derived from an EMBL/GenBank/DDBJ whole genome shotgun (WGS) entry which is preliminary data.</text>
</comment>
<dbReference type="InterPro" id="IPR023828">
    <property type="entry name" value="Peptidase_S8_Ser-AS"/>
</dbReference>
<evidence type="ECO:0000256" key="2">
    <source>
        <dbReference type="ARBA" id="ARBA00022801"/>
    </source>
</evidence>
<evidence type="ECO:0000256" key="3">
    <source>
        <dbReference type="ARBA" id="ARBA00022825"/>
    </source>
</evidence>
<evidence type="ECO:0000313" key="11">
    <source>
        <dbReference type="EMBL" id="MBA2896016.1"/>
    </source>
</evidence>
<dbReference type="InterPro" id="IPR003137">
    <property type="entry name" value="PA_domain"/>
</dbReference>
<accession>A0A7W0CRI1</accession>
<feature type="signal peptide" evidence="7">
    <location>
        <begin position="1"/>
        <end position="30"/>
    </location>
</feature>
<dbReference type="Proteomes" id="UP000530928">
    <property type="component" value="Unassembled WGS sequence"/>
</dbReference>
<keyword evidence="3 5" id="KW-0720">Serine protease</keyword>
<evidence type="ECO:0000256" key="6">
    <source>
        <dbReference type="SAM" id="MobiDB-lite"/>
    </source>
</evidence>
<dbReference type="InterPro" id="IPR041469">
    <property type="entry name" value="Subtilisin-like_FN3"/>
</dbReference>
<dbReference type="InterPro" id="IPR034197">
    <property type="entry name" value="Peptidases_S8_3"/>
</dbReference>
<feature type="active site" description="Charge relay system" evidence="4 5">
    <location>
        <position position="297"/>
    </location>
</feature>
<organism evidence="11 12">
    <name type="scientific">Nonomuraea soli</name>
    <dbReference type="NCBI Taxonomy" id="1032476"/>
    <lineage>
        <taxon>Bacteria</taxon>
        <taxon>Bacillati</taxon>
        <taxon>Actinomycetota</taxon>
        <taxon>Actinomycetes</taxon>
        <taxon>Streptosporangiales</taxon>
        <taxon>Streptosporangiaceae</taxon>
        <taxon>Nonomuraea</taxon>
    </lineage>
</organism>
<evidence type="ECO:0000256" key="4">
    <source>
        <dbReference type="PIRSR" id="PIRSR615500-1"/>
    </source>
</evidence>
<evidence type="ECO:0000313" key="12">
    <source>
        <dbReference type="Proteomes" id="UP000530928"/>
    </source>
</evidence>
<dbReference type="AlphaFoldDB" id="A0A7W0CRI1"/>
<dbReference type="Gene3D" id="3.50.30.30">
    <property type="match status" value="1"/>
</dbReference>
<feature type="active site" description="Charge relay system" evidence="4 5">
    <location>
        <position position="614"/>
    </location>
</feature>
<feature type="domain" description="Subtilisin-like protease fibronectin type-III" evidence="10">
    <location>
        <begin position="701"/>
        <end position="796"/>
    </location>
</feature>
<evidence type="ECO:0000259" key="10">
    <source>
        <dbReference type="Pfam" id="PF17766"/>
    </source>
</evidence>
<evidence type="ECO:0000256" key="7">
    <source>
        <dbReference type="SAM" id="SignalP"/>
    </source>
</evidence>
<dbReference type="RefSeq" id="WP_181614760.1">
    <property type="nucleotide sequence ID" value="NZ_BAABAM010000007.1"/>
</dbReference>
<dbReference type="Pfam" id="PF02225">
    <property type="entry name" value="PA"/>
    <property type="match status" value="1"/>
</dbReference>
<dbReference type="Pfam" id="PF17766">
    <property type="entry name" value="fn3_6"/>
    <property type="match status" value="1"/>
</dbReference>
<evidence type="ECO:0000259" key="8">
    <source>
        <dbReference type="Pfam" id="PF00082"/>
    </source>
</evidence>
<dbReference type="PRINTS" id="PR00723">
    <property type="entry name" value="SUBTILISIN"/>
</dbReference>
<feature type="domain" description="Peptidase S8/S53" evidence="8">
    <location>
        <begin position="209"/>
        <end position="662"/>
    </location>
</feature>
<dbReference type="PROSITE" id="PS51892">
    <property type="entry name" value="SUBTILASE"/>
    <property type="match status" value="1"/>
</dbReference>
<gene>
    <name evidence="11" type="ORF">HNR30_007407</name>
</gene>
<feature type="compositionally biased region" description="Low complexity" evidence="6">
    <location>
        <begin position="296"/>
        <end position="308"/>
    </location>
</feature>
<feature type="region of interest" description="Disordered" evidence="6">
    <location>
        <begin position="291"/>
        <end position="310"/>
    </location>
</feature>
<evidence type="ECO:0000256" key="5">
    <source>
        <dbReference type="PROSITE-ProRule" id="PRU01240"/>
    </source>
</evidence>
<dbReference type="Pfam" id="PF00082">
    <property type="entry name" value="Peptidase_S8"/>
    <property type="match status" value="1"/>
</dbReference>
<reference evidence="11 12" key="1">
    <citation type="submission" date="2020-07" db="EMBL/GenBank/DDBJ databases">
        <title>Genomic Encyclopedia of Type Strains, Phase IV (KMG-IV): sequencing the most valuable type-strain genomes for metagenomic binning, comparative biology and taxonomic classification.</title>
        <authorList>
            <person name="Goeker M."/>
        </authorList>
    </citation>
    <scope>NUCLEOTIDE SEQUENCE [LARGE SCALE GENOMIC DNA]</scope>
    <source>
        <strain evidence="11 12">DSM 45533</strain>
    </source>
</reference>